<protein>
    <recommendedName>
        <fullName evidence="8">Carboxylic ester hydrolase</fullName>
        <ecNumber evidence="8">3.1.1.-</ecNumber>
    </recommendedName>
</protein>
<dbReference type="Pfam" id="PF07519">
    <property type="entry name" value="Tannase"/>
    <property type="match status" value="1"/>
</dbReference>
<gene>
    <name evidence="9" type="ORF">LECACI_7A008415</name>
</gene>
<evidence type="ECO:0000256" key="6">
    <source>
        <dbReference type="ARBA" id="ARBA00022837"/>
    </source>
</evidence>
<keyword evidence="5 8" id="KW-0378">Hydrolase</keyword>
<evidence type="ECO:0000256" key="7">
    <source>
        <dbReference type="ARBA" id="ARBA00023157"/>
    </source>
</evidence>
<dbReference type="InterPro" id="IPR029058">
    <property type="entry name" value="AB_hydrolase_fold"/>
</dbReference>
<proteinExistence type="inferred from homology"/>
<dbReference type="Gene3D" id="3.40.50.1820">
    <property type="entry name" value="alpha/beta hydrolase"/>
    <property type="match status" value="1"/>
</dbReference>
<dbReference type="EMBL" id="CAVMBE010000081">
    <property type="protein sequence ID" value="CAK4033257.1"/>
    <property type="molecule type" value="Genomic_DNA"/>
</dbReference>
<evidence type="ECO:0000256" key="3">
    <source>
        <dbReference type="ARBA" id="ARBA00022723"/>
    </source>
</evidence>
<dbReference type="EC" id="3.1.1.-" evidence="8"/>
<accession>A0AAI8Z6E9</accession>
<comment type="similarity">
    <text evidence="1 8">Belongs to the tannase family.</text>
</comment>
<reference evidence="9" key="1">
    <citation type="submission" date="2023-11" db="EMBL/GenBank/DDBJ databases">
        <authorList>
            <person name="Alioto T."/>
            <person name="Alioto T."/>
            <person name="Gomez Garrido J."/>
        </authorList>
    </citation>
    <scope>NUCLEOTIDE SEQUENCE</scope>
</reference>
<evidence type="ECO:0000256" key="5">
    <source>
        <dbReference type="ARBA" id="ARBA00022801"/>
    </source>
</evidence>
<sequence length="657" mass="70349">MTPWLTSIGDGIALVAEAMGLQSVLGASWIPTSTVSASLVHHCSNATLNNLDVFGARILSVDANPVFNHTSYTAKDQGIHLEGTWSNLNFCNVTVTYTHPGRDDYINIYIVLPFEGWTGRFLGVGGGGWMTGSPPDSLAPLTQQGYAAASTDGGHSLYSRSAGDWILHSPGNVNLNLLQDFASAGLDDLAVIGKGITRLFYEKEVRKSYWSGCSTGGRQGLMLAQRYPDAFDGILAVAPAVNWATLLVAEFWPQQVMNRLGYYPSRCELDAITAAAVEACDGMDGVEDGIISFPGRCNFDAGEAVGRQFECKGSKQKVSKEGAEVANAAWRGAVDAAGRYGWYGLTRGTDLAGGLVRTECSNVSSSSCVGSPFSVSEDHIKLLVLKDAEADVSNLSDAAFFQLIRRSVQEYTSIISTNDADLSAFKARGGKMLTWHGLSDALIFPNGSSHYYERVLEADPQAAVFYRYFEAPGVGHCTGGPGPLPADTLDAVVRWVERNEAPEILTARGQDQDGSDVVREICMYPKQQTSLGKTGSDAMNAAGDSSAAYCILHPSDPELTGHAMTFTIGRGNGLVCQAIALLVERINGTTLDPLVADWGKTWRSLVSDSHLRCIGPEKGVIHLALGSLVNAIWDLCAKVLGKPVWRVVAEMSPEDLL</sequence>
<keyword evidence="10" id="KW-1185">Reference proteome</keyword>
<dbReference type="PANTHER" id="PTHR33938">
    <property type="entry name" value="FERULOYL ESTERASE B-RELATED"/>
    <property type="match status" value="1"/>
</dbReference>
<evidence type="ECO:0000256" key="1">
    <source>
        <dbReference type="ARBA" id="ARBA00006249"/>
    </source>
</evidence>
<organism evidence="9 10">
    <name type="scientific">Lecanosticta acicola</name>
    <dbReference type="NCBI Taxonomy" id="111012"/>
    <lineage>
        <taxon>Eukaryota</taxon>
        <taxon>Fungi</taxon>
        <taxon>Dikarya</taxon>
        <taxon>Ascomycota</taxon>
        <taxon>Pezizomycotina</taxon>
        <taxon>Dothideomycetes</taxon>
        <taxon>Dothideomycetidae</taxon>
        <taxon>Mycosphaerellales</taxon>
        <taxon>Mycosphaerellaceae</taxon>
        <taxon>Lecanosticta</taxon>
    </lineage>
</organism>
<dbReference type="InterPro" id="IPR011118">
    <property type="entry name" value="Tannase/feruloyl_esterase"/>
</dbReference>
<evidence type="ECO:0000256" key="8">
    <source>
        <dbReference type="RuleBase" id="RU361238"/>
    </source>
</evidence>
<evidence type="ECO:0000256" key="2">
    <source>
        <dbReference type="ARBA" id="ARBA00022487"/>
    </source>
</evidence>
<evidence type="ECO:0000313" key="9">
    <source>
        <dbReference type="EMBL" id="CAK4033257.1"/>
    </source>
</evidence>
<keyword evidence="7" id="KW-1015">Disulfide bond</keyword>
<evidence type="ECO:0000256" key="4">
    <source>
        <dbReference type="ARBA" id="ARBA00022729"/>
    </source>
</evidence>
<keyword evidence="6" id="KW-0106">Calcium</keyword>
<dbReference type="SUPFAM" id="SSF53474">
    <property type="entry name" value="alpha/beta-Hydrolases"/>
    <property type="match status" value="1"/>
</dbReference>
<dbReference type="Proteomes" id="UP001296104">
    <property type="component" value="Unassembled WGS sequence"/>
</dbReference>
<dbReference type="GO" id="GO:0030600">
    <property type="term" value="F:feruloyl esterase activity"/>
    <property type="evidence" value="ECO:0007669"/>
    <property type="project" value="UniProtKB-ARBA"/>
</dbReference>
<keyword evidence="3" id="KW-0479">Metal-binding</keyword>
<evidence type="ECO:0000313" key="10">
    <source>
        <dbReference type="Proteomes" id="UP001296104"/>
    </source>
</evidence>
<dbReference type="GO" id="GO:0046872">
    <property type="term" value="F:metal ion binding"/>
    <property type="evidence" value="ECO:0007669"/>
    <property type="project" value="UniProtKB-KW"/>
</dbReference>
<dbReference type="Gene3D" id="3.30.390.10">
    <property type="entry name" value="Enolase-like, N-terminal domain"/>
    <property type="match status" value="1"/>
</dbReference>
<dbReference type="InterPro" id="IPR029017">
    <property type="entry name" value="Enolase-like_N"/>
</dbReference>
<name>A0AAI8Z6E9_9PEZI</name>
<keyword evidence="2" id="KW-0719">Serine esterase</keyword>
<dbReference type="PANTHER" id="PTHR33938:SF8">
    <property type="entry name" value="CARBOXYLIC ESTER HYDROLASE"/>
    <property type="match status" value="1"/>
</dbReference>
<dbReference type="AlphaFoldDB" id="A0AAI8Z6E9"/>
<keyword evidence="4" id="KW-0732">Signal</keyword>
<dbReference type="SUPFAM" id="SSF54826">
    <property type="entry name" value="Enolase N-terminal domain-like"/>
    <property type="match status" value="1"/>
</dbReference>
<comment type="caution">
    <text evidence="9">The sequence shown here is derived from an EMBL/GenBank/DDBJ whole genome shotgun (WGS) entry which is preliminary data.</text>
</comment>